<dbReference type="Proteomes" id="UP000185598">
    <property type="component" value="Unassembled WGS sequence"/>
</dbReference>
<feature type="transmembrane region" description="Helical" evidence="1">
    <location>
        <begin position="234"/>
        <end position="255"/>
    </location>
</feature>
<evidence type="ECO:0000313" key="4">
    <source>
        <dbReference type="Proteomes" id="UP000185598"/>
    </source>
</evidence>
<feature type="transmembrane region" description="Helical" evidence="1">
    <location>
        <begin position="174"/>
        <end position="193"/>
    </location>
</feature>
<proteinExistence type="predicted"/>
<dbReference type="Proteomes" id="UP000544107">
    <property type="component" value="Unassembled WGS sequence"/>
</dbReference>
<organism evidence="3 4">
    <name type="scientific">Allorhizobium taibaishanense</name>
    <dbReference type="NCBI Taxonomy" id="887144"/>
    <lineage>
        <taxon>Bacteria</taxon>
        <taxon>Pseudomonadati</taxon>
        <taxon>Pseudomonadota</taxon>
        <taxon>Alphaproteobacteria</taxon>
        <taxon>Hyphomicrobiales</taxon>
        <taxon>Rhizobiaceae</taxon>
        <taxon>Rhizobium/Agrobacterium group</taxon>
        <taxon>Allorhizobium</taxon>
    </lineage>
</organism>
<keyword evidence="1" id="KW-0812">Transmembrane</keyword>
<keyword evidence="1" id="KW-0472">Membrane</keyword>
<feature type="transmembrane region" description="Helical" evidence="1">
    <location>
        <begin position="437"/>
        <end position="460"/>
    </location>
</feature>
<name>A0A1Q9A862_9HYPH</name>
<evidence type="ECO:0000313" key="2">
    <source>
        <dbReference type="EMBL" id="MBB4009716.1"/>
    </source>
</evidence>
<feature type="transmembrane region" description="Helical" evidence="1">
    <location>
        <begin position="270"/>
        <end position="290"/>
    </location>
</feature>
<feature type="transmembrane region" description="Helical" evidence="1">
    <location>
        <begin position="406"/>
        <end position="425"/>
    </location>
</feature>
<feature type="transmembrane region" description="Helical" evidence="1">
    <location>
        <begin position="143"/>
        <end position="162"/>
    </location>
</feature>
<accession>A0A1Q9A862</accession>
<evidence type="ECO:0000256" key="1">
    <source>
        <dbReference type="SAM" id="Phobius"/>
    </source>
</evidence>
<feature type="transmembrane region" description="Helical" evidence="1">
    <location>
        <begin position="383"/>
        <end position="400"/>
    </location>
</feature>
<gene>
    <name evidence="3" type="ORF">BJF91_05870</name>
    <name evidence="2" type="ORF">GGQ71_004004</name>
</gene>
<protein>
    <submittedName>
        <fullName evidence="3">Uncharacterized protein</fullName>
    </submittedName>
</protein>
<feature type="transmembrane region" description="Helical" evidence="1">
    <location>
        <begin position="297"/>
        <end position="317"/>
    </location>
</feature>
<reference evidence="2 5" key="2">
    <citation type="submission" date="2020-08" db="EMBL/GenBank/DDBJ databases">
        <title>Genomic Encyclopedia of Type Strains, Phase IV (KMG-IV): sequencing the most valuable type-strain genomes for metagenomic binning, comparative biology and taxonomic classification.</title>
        <authorList>
            <person name="Goeker M."/>
        </authorList>
    </citation>
    <scope>NUCLEOTIDE SEQUENCE [LARGE SCALE GENOMIC DNA]</scope>
    <source>
        <strain evidence="2 5">DSM 100021</strain>
    </source>
</reference>
<dbReference type="STRING" id="887144.BJF91_05870"/>
<feature type="transmembrane region" description="Helical" evidence="1">
    <location>
        <begin position="358"/>
        <end position="376"/>
    </location>
</feature>
<feature type="transmembrane region" description="Helical" evidence="1">
    <location>
        <begin position="199"/>
        <end position="227"/>
    </location>
</feature>
<evidence type="ECO:0000313" key="3">
    <source>
        <dbReference type="EMBL" id="OLP50778.1"/>
    </source>
</evidence>
<feature type="transmembrane region" description="Helical" evidence="1">
    <location>
        <begin position="22"/>
        <end position="44"/>
    </location>
</feature>
<comment type="caution">
    <text evidence="3">The sequence shown here is derived from an EMBL/GenBank/DDBJ whole genome shotgun (WGS) entry which is preliminary data.</text>
</comment>
<keyword evidence="4" id="KW-1185">Reference proteome</keyword>
<sequence>MTAEPVSSAPSATSASSGVRPFAVMIGYCLLVVIGLCAGSLPFATDYVGADNDDAMRLVEVRDYLSGQGWFDMMQYRLGLLPGTLMHWSRLIDWPIATLIRLAGLWFPQQAAEAIALAIWPLAWTVPVLLSSGYAGLRLGGRVAMHIVLGLTALYLLASNRFLPGAIDHHNVQIAIIVFLTAILATARTWPWFGLAGIAAALALAIGAETTPLIAVACVIVALLWAYHGASMRACAMAYCLSLALMVTLLFAATVPQQSYRVVTCDNLSFGYYSLTAIGGGLLFSAAAFASRLVIGLRFVLLAVIGGSVGLSALILAPQCLGNPLSNLDPMLVTLWLDNVGEARSVFAVARQEPGTVAGFYVVGVIGLIVCGARIWRREQVEAHLVFGLLLATSFAVALIQVRGAMFSNLITILPLALLIADLRKRTQRPAAGIKESLVYIAAILVSVPSLWAVVGTAIVQGSLRLKPQIASGTGSTAGSSPASGVNCATPQALAPLAALPPATVAASSELGTAILRFTHHRVLTAPYHRNQAGMLTELHIGLSIPEDARAFLAGAKAGLVAFCPSDPQTRELIQLKPDGLYGALDRGNLPDYLELLASGTETGLWVYRVK</sequence>
<reference evidence="3 4" key="1">
    <citation type="submission" date="2016-09" db="EMBL/GenBank/DDBJ databases">
        <title>Rhizobium oryziradicis sp. nov., isolated from the root of rice.</title>
        <authorList>
            <person name="Zhao J."/>
            <person name="Zhang X."/>
        </authorList>
    </citation>
    <scope>NUCLEOTIDE SEQUENCE [LARGE SCALE GENOMIC DNA]</scope>
    <source>
        <strain evidence="3 4">14971</strain>
    </source>
</reference>
<keyword evidence="1" id="KW-1133">Transmembrane helix</keyword>
<evidence type="ECO:0000313" key="5">
    <source>
        <dbReference type="Proteomes" id="UP000544107"/>
    </source>
</evidence>
<dbReference type="AlphaFoldDB" id="A0A1Q9A862"/>
<dbReference type="EMBL" id="JACIED010000005">
    <property type="protein sequence ID" value="MBB4009716.1"/>
    <property type="molecule type" value="Genomic_DNA"/>
</dbReference>
<dbReference type="EMBL" id="MKIN01000020">
    <property type="protein sequence ID" value="OLP50778.1"/>
    <property type="molecule type" value="Genomic_DNA"/>
</dbReference>